<proteinExistence type="predicted"/>
<reference evidence="1" key="1">
    <citation type="submission" date="2021-09" db="EMBL/GenBank/DDBJ databases">
        <title>The genome of Mauremys mutica provides insights into the evolution of semi-aquatic lifestyle.</title>
        <authorList>
            <person name="Gong S."/>
            <person name="Gao Y."/>
        </authorList>
    </citation>
    <scope>NUCLEOTIDE SEQUENCE</scope>
    <source>
        <strain evidence="1">MM-2020</strain>
        <tissue evidence="1">Muscle</tissue>
    </source>
</reference>
<evidence type="ECO:0000313" key="2">
    <source>
        <dbReference type="Proteomes" id="UP000827986"/>
    </source>
</evidence>
<name>A0A9D3XJ74_9SAUR</name>
<dbReference type="Proteomes" id="UP000827986">
    <property type="component" value="Unassembled WGS sequence"/>
</dbReference>
<evidence type="ECO:0000313" key="1">
    <source>
        <dbReference type="EMBL" id="KAH1182469.1"/>
    </source>
</evidence>
<organism evidence="1 2">
    <name type="scientific">Mauremys mutica</name>
    <name type="common">yellowpond turtle</name>
    <dbReference type="NCBI Taxonomy" id="74926"/>
    <lineage>
        <taxon>Eukaryota</taxon>
        <taxon>Metazoa</taxon>
        <taxon>Chordata</taxon>
        <taxon>Craniata</taxon>
        <taxon>Vertebrata</taxon>
        <taxon>Euteleostomi</taxon>
        <taxon>Archelosauria</taxon>
        <taxon>Testudinata</taxon>
        <taxon>Testudines</taxon>
        <taxon>Cryptodira</taxon>
        <taxon>Durocryptodira</taxon>
        <taxon>Testudinoidea</taxon>
        <taxon>Geoemydidae</taxon>
        <taxon>Geoemydinae</taxon>
        <taxon>Mauremys</taxon>
    </lineage>
</organism>
<dbReference type="EMBL" id="JAHDVG010000467">
    <property type="protein sequence ID" value="KAH1182469.1"/>
    <property type="molecule type" value="Genomic_DNA"/>
</dbReference>
<accession>A0A9D3XJ74</accession>
<gene>
    <name evidence="1" type="ORF">KIL84_010223</name>
</gene>
<sequence length="132" mass="13883">MSGPVSLLFPLYSPGDLSQDWRDPSLGAPSLFSHVLSRQTVLSASLVQWPAPPRNLSRQGLCQSSEHLSFSAANLAHCVRGRTSQAASDQPPEGEEAVLGDNLVAESCLAAGAGLLFSRQHKPASLPVGIPL</sequence>
<dbReference type="AlphaFoldDB" id="A0A9D3XJ74"/>
<comment type="caution">
    <text evidence="1">The sequence shown here is derived from an EMBL/GenBank/DDBJ whole genome shotgun (WGS) entry which is preliminary data.</text>
</comment>
<protein>
    <submittedName>
        <fullName evidence="1">Uncharacterized protein</fullName>
    </submittedName>
</protein>
<keyword evidence="2" id="KW-1185">Reference proteome</keyword>